<dbReference type="AlphaFoldDB" id="A0A1M5N5W6"/>
<dbReference type="GO" id="GO:0016020">
    <property type="term" value="C:membrane"/>
    <property type="evidence" value="ECO:0007669"/>
    <property type="project" value="InterPro"/>
</dbReference>
<evidence type="ECO:0000313" key="7">
    <source>
        <dbReference type="Proteomes" id="UP000199758"/>
    </source>
</evidence>
<dbReference type="Gene3D" id="3.40.50.300">
    <property type="entry name" value="P-loop containing nucleotide triphosphate hydrolases"/>
    <property type="match status" value="1"/>
</dbReference>
<name>A0A1M5N5W6_9GAMM</name>
<dbReference type="RefSeq" id="WP_072896372.1">
    <property type="nucleotide sequence ID" value="NZ_FQWZ01000003.1"/>
</dbReference>
<dbReference type="InterPro" id="IPR027417">
    <property type="entry name" value="P-loop_NTPase"/>
</dbReference>
<protein>
    <submittedName>
        <fullName evidence="6">Capsular polysaccharide transport system ATP-binding protein</fullName>
    </submittedName>
</protein>
<dbReference type="OrthoDB" id="9778870at2"/>
<evidence type="ECO:0000256" key="3">
    <source>
        <dbReference type="ARBA" id="ARBA00022741"/>
    </source>
</evidence>
<dbReference type="GO" id="GO:0140359">
    <property type="term" value="F:ABC-type transporter activity"/>
    <property type="evidence" value="ECO:0007669"/>
    <property type="project" value="InterPro"/>
</dbReference>
<evidence type="ECO:0000256" key="2">
    <source>
        <dbReference type="ARBA" id="ARBA00022448"/>
    </source>
</evidence>
<comment type="similarity">
    <text evidence="1">Belongs to the ABC transporter superfamily.</text>
</comment>
<dbReference type="GO" id="GO:0005524">
    <property type="term" value="F:ATP binding"/>
    <property type="evidence" value="ECO:0007669"/>
    <property type="project" value="UniProtKB-KW"/>
</dbReference>
<dbReference type="CDD" id="cd03220">
    <property type="entry name" value="ABC_KpsT_Wzt"/>
    <property type="match status" value="1"/>
</dbReference>
<evidence type="ECO:0000313" key="6">
    <source>
        <dbReference type="EMBL" id="SHG84954.1"/>
    </source>
</evidence>
<accession>A0A1M5N5W6</accession>
<dbReference type="InterPro" id="IPR015860">
    <property type="entry name" value="ABC_transpr_TagH-like"/>
</dbReference>
<organism evidence="6 7">
    <name type="scientific">Hydrocarboniphaga daqingensis</name>
    <dbReference type="NCBI Taxonomy" id="490188"/>
    <lineage>
        <taxon>Bacteria</taxon>
        <taxon>Pseudomonadati</taxon>
        <taxon>Pseudomonadota</taxon>
        <taxon>Gammaproteobacteria</taxon>
        <taxon>Nevskiales</taxon>
        <taxon>Nevskiaceae</taxon>
        <taxon>Hydrocarboniphaga</taxon>
    </lineage>
</organism>
<dbReference type="STRING" id="490188.SAMN04488068_1647"/>
<feature type="domain" description="ABC transporter" evidence="5">
    <location>
        <begin position="2"/>
        <end position="221"/>
    </location>
</feature>
<dbReference type="PANTHER" id="PTHR46743">
    <property type="entry name" value="TEICHOIC ACIDS EXPORT ATP-BINDING PROTEIN TAGH"/>
    <property type="match status" value="1"/>
</dbReference>
<proteinExistence type="inferred from homology"/>
<evidence type="ECO:0000256" key="1">
    <source>
        <dbReference type="ARBA" id="ARBA00005417"/>
    </source>
</evidence>
<dbReference type="PROSITE" id="PS50893">
    <property type="entry name" value="ABC_TRANSPORTER_2"/>
    <property type="match status" value="1"/>
</dbReference>
<dbReference type="Pfam" id="PF00005">
    <property type="entry name" value="ABC_tran"/>
    <property type="match status" value="1"/>
</dbReference>
<reference evidence="6 7" key="1">
    <citation type="submission" date="2016-11" db="EMBL/GenBank/DDBJ databases">
        <authorList>
            <person name="Jaros S."/>
            <person name="Januszkiewicz K."/>
            <person name="Wedrychowicz H."/>
        </authorList>
    </citation>
    <scope>NUCLEOTIDE SEQUENCE [LARGE SCALE GENOMIC DNA]</scope>
    <source>
        <strain evidence="6 7">CGMCC 1.7049</strain>
    </source>
</reference>
<keyword evidence="2" id="KW-0813">Transport</keyword>
<dbReference type="InterPro" id="IPR003593">
    <property type="entry name" value="AAA+_ATPase"/>
</dbReference>
<gene>
    <name evidence="6" type="ORF">SAMN04488068_1647</name>
</gene>
<evidence type="ECO:0000256" key="4">
    <source>
        <dbReference type="ARBA" id="ARBA00022840"/>
    </source>
</evidence>
<dbReference type="EMBL" id="FQWZ01000003">
    <property type="protein sequence ID" value="SHG84954.1"/>
    <property type="molecule type" value="Genomic_DNA"/>
</dbReference>
<dbReference type="SUPFAM" id="SSF52540">
    <property type="entry name" value="P-loop containing nucleoside triphosphate hydrolases"/>
    <property type="match status" value="1"/>
</dbReference>
<dbReference type="InterPro" id="IPR050683">
    <property type="entry name" value="Bact_Polysacc_Export_ATP-bd"/>
</dbReference>
<evidence type="ECO:0000259" key="5">
    <source>
        <dbReference type="PROSITE" id="PS50893"/>
    </source>
</evidence>
<dbReference type="InterPro" id="IPR003439">
    <property type="entry name" value="ABC_transporter-like_ATP-bd"/>
</dbReference>
<dbReference type="GO" id="GO:0016887">
    <property type="term" value="F:ATP hydrolysis activity"/>
    <property type="evidence" value="ECO:0007669"/>
    <property type="project" value="InterPro"/>
</dbReference>
<keyword evidence="7" id="KW-1185">Reference proteome</keyword>
<sequence>MIKVEGVYKSYKLPNGKRHHVYRDLWLTLPGKTNIGIVGRNGAGKSTLVRLLSKMDQPDQGRITCEGLISPPIGLQSGFLPQLSGRDSARFICRIRGDDYKTQAARVEYIRALADIGPFFDQPTQSYSTGMRARLAFAISMAYDYEYYLIDELTGVGDESFRLRSDAIFQSKRGRSSIILISHSLETLRQWCDVGLYVHNGTVKYFNDINQAITEYKKETA</sequence>
<dbReference type="SMART" id="SM00382">
    <property type="entry name" value="AAA"/>
    <property type="match status" value="1"/>
</dbReference>
<keyword evidence="4 6" id="KW-0067">ATP-binding</keyword>
<keyword evidence="3" id="KW-0547">Nucleotide-binding</keyword>
<dbReference type="PANTHER" id="PTHR46743:SF2">
    <property type="entry name" value="TEICHOIC ACIDS EXPORT ATP-BINDING PROTEIN TAGH"/>
    <property type="match status" value="1"/>
</dbReference>
<dbReference type="Proteomes" id="UP000199758">
    <property type="component" value="Unassembled WGS sequence"/>
</dbReference>